<dbReference type="EMBL" id="FORG01000011">
    <property type="protein sequence ID" value="SFJ55024.1"/>
    <property type="molecule type" value="Genomic_DNA"/>
</dbReference>
<organism evidence="2 3">
    <name type="scientific">Xenorhabdus mauleonii</name>
    <dbReference type="NCBI Taxonomy" id="351675"/>
    <lineage>
        <taxon>Bacteria</taxon>
        <taxon>Pseudomonadati</taxon>
        <taxon>Pseudomonadota</taxon>
        <taxon>Gammaproteobacteria</taxon>
        <taxon>Enterobacterales</taxon>
        <taxon>Morganellaceae</taxon>
        <taxon>Xenorhabdus</taxon>
    </lineage>
</organism>
<accession>A0A1I3S884</accession>
<protein>
    <submittedName>
        <fullName evidence="2">Uncharacterized protein</fullName>
    </submittedName>
</protein>
<dbReference type="PROSITE" id="PS51257">
    <property type="entry name" value="PROKAR_LIPOPROTEIN"/>
    <property type="match status" value="1"/>
</dbReference>
<dbReference type="RefSeq" id="WP_092511199.1">
    <property type="nucleotide sequence ID" value="NZ_CAWNQB010000004.1"/>
</dbReference>
<dbReference type="EMBL" id="NITY01000012">
    <property type="protein sequence ID" value="PHM39092.1"/>
    <property type="molecule type" value="Genomic_DNA"/>
</dbReference>
<evidence type="ECO:0000313" key="2">
    <source>
        <dbReference type="EMBL" id="SFJ55024.1"/>
    </source>
</evidence>
<gene>
    <name evidence="2" type="ORF">SAMN05421680_11117</name>
    <name evidence="1" type="ORF">Xmau_02996</name>
</gene>
<sequence length="128" mass="14437">MSKLLSGVLQFISHIALCTLFSGYLVSACAQPAHEAGFRRVSTHLADHGSLSDFLQLQRRSDLSQWRCLDLAYPYITNQLRKELLGNTNKRVTDVNGRVPSGRRVNDKPSFIKTVRINPLYSFADISR</sequence>
<reference evidence="2" key="2">
    <citation type="submission" date="2016-10" db="EMBL/GenBank/DDBJ databases">
        <authorList>
            <person name="de Groot N.N."/>
        </authorList>
    </citation>
    <scope>NUCLEOTIDE SEQUENCE [LARGE SCALE GENOMIC DNA]</scope>
    <source>
        <strain evidence="2">DSM 17908</strain>
    </source>
</reference>
<dbReference type="Proteomes" id="UP000198919">
    <property type="component" value="Unassembled WGS sequence"/>
</dbReference>
<reference evidence="1 4" key="3">
    <citation type="journal article" date="2017" name="Nat. Microbiol.">
        <title>Natural product diversity associated with the nematode symbionts Photorhabdus and Xenorhabdus.</title>
        <authorList>
            <person name="Tobias N.J."/>
            <person name="Wolff H."/>
            <person name="Djahanschiri B."/>
            <person name="Grundmann F."/>
            <person name="Kronenwerth M."/>
            <person name="Shi Y.M."/>
            <person name="Simonyi S."/>
            <person name="Grun P."/>
            <person name="Shapiro-Ilan D."/>
            <person name="Pidot S.J."/>
            <person name="Stinear T.P."/>
            <person name="Ebersberger I."/>
            <person name="Bode H.B."/>
        </authorList>
    </citation>
    <scope>NUCLEOTIDE SEQUENCE [LARGE SCALE GENOMIC DNA]</scope>
    <source>
        <strain evidence="1 4">DSM 17908</strain>
    </source>
</reference>
<reference evidence="3" key="1">
    <citation type="submission" date="2016-10" db="EMBL/GenBank/DDBJ databases">
        <authorList>
            <person name="Varghese N."/>
            <person name="Submissions S."/>
        </authorList>
    </citation>
    <scope>NUCLEOTIDE SEQUENCE [LARGE SCALE GENOMIC DNA]</scope>
    <source>
        <strain evidence="3">DSM 17908</strain>
    </source>
</reference>
<evidence type="ECO:0000313" key="4">
    <source>
        <dbReference type="Proteomes" id="UP000224607"/>
    </source>
</evidence>
<evidence type="ECO:0000313" key="1">
    <source>
        <dbReference type="EMBL" id="PHM39092.1"/>
    </source>
</evidence>
<proteinExistence type="predicted"/>
<dbReference type="STRING" id="351675.SAMN05421680_11117"/>
<evidence type="ECO:0000313" key="3">
    <source>
        <dbReference type="Proteomes" id="UP000198919"/>
    </source>
</evidence>
<dbReference type="Proteomes" id="UP000224607">
    <property type="component" value="Unassembled WGS sequence"/>
</dbReference>
<name>A0A1I3S884_9GAMM</name>
<keyword evidence="4" id="KW-1185">Reference proteome</keyword>
<dbReference type="AlphaFoldDB" id="A0A1I3S884"/>